<keyword evidence="1" id="KW-0472">Membrane</keyword>
<organism evidence="2 3">
    <name type="scientific">Candidatus Lloydbacteria bacterium RIFCSPHIGHO2_02_FULL_50_13</name>
    <dbReference type="NCBI Taxonomy" id="1798661"/>
    <lineage>
        <taxon>Bacteria</taxon>
        <taxon>Candidatus Lloydiibacteriota</taxon>
    </lineage>
</organism>
<keyword evidence="1" id="KW-0812">Transmembrane</keyword>
<gene>
    <name evidence="2" type="ORF">A3D65_01690</name>
</gene>
<keyword evidence="1" id="KW-1133">Transmembrane helix</keyword>
<dbReference type="EMBL" id="MHLL01000003">
    <property type="protein sequence ID" value="OGZ10732.1"/>
    <property type="molecule type" value="Genomic_DNA"/>
</dbReference>
<evidence type="ECO:0000313" key="2">
    <source>
        <dbReference type="EMBL" id="OGZ10732.1"/>
    </source>
</evidence>
<protein>
    <submittedName>
        <fullName evidence="2">Uncharacterized protein</fullName>
    </submittedName>
</protein>
<reference evidence="2 3" key="1">
    <citation type="journal article" date="2016" name="Nat. Commun.">
        <title>Thousands of microbial genomes shed light on interconnected biogeochemical processes in an aquifer system.</title>
        <authorList>
            <person name="Anantharaman K."/>
            <person name="Brown C.T."/>
            <person name="Hug L.A."/>
            <person name="Sharon I."/>
            <person name="Castelle C.J."/>
            <person name="Probst A.J."/>
            <person name="Thomas B.C."/>
            <person name="Singh A."/>
            <person name="Wilkins M.J."/>
            <person name="Karaoz U."/>
            <person name="Brodie E.L."/>
            <person name="Williams K.H."/>
            <person name="Hubbard S.S."/>
            <person name="Banfield J.F."/>
        </authorList>
    </citation>
    <scope>NUCLEOTIDE SEQUENCE [LARGE SCALE GENOMIC DNA]</scope>
</reference>
<dbReference type="STRING" id="1798661.A3D65_01690"/>
<dbReference type="Proteomes" id="UP000177996">
    <property type="component" value="Unassembled WGS sequence"/>
</dbReference>
<dbReference type="AlphaFoldDB" id="A0A1G2DB93"/>
<evidence type="ECO:0000313" key="3">
    <source>
        <dbReference type="Proteomes" id="UP000177996"/>
    </source>
</evidence>
<accession>A0A1G2DB93</accession>
<evidence type="ECO:0000256" key="1">
    <source>
        <dbReference type="SAM" id="Phobius"/>
    </source>
</evidence>
<name>A0A1G2DB93_9BACT</name>
<sequence length="160" mass="17014">MGFTLIETLLYIGLYSIIMGGAIVAVYTIFESAGRNQTKAMLQVEGVFLTGKINSALSGAKTIDTPSFGATSSQLSITKYDGTLISITFATGTMMILHGGDVLSLNNTNTEVAELLFTNIGTSSVGIIPEGVRAAFTLSARAPNGMIISQDFRTTRYLRK</sequence>
<proteinExistence type="predicted"/>
<comment type="caution">
    <text evidence="2">The sequence shown here is derived from an EMBL/GenBank/DDBJ whole genome shotgun (WGS) entry which is preliminary data.</text>
</comment>
<feature type="transmembrane region" description="Helical" evidence="1">
    <location>
        <begin position="12"/>
        <end position="30"/>
    </location>
</feature>